<dbReference type="GeneID" id="54412131"/>
<sequence>MPNKNPRLSRDELVAIISDFYKFLTTFYIPTSALKYSPPDGWPNTTFETTAGFGKKPFVIDLIKHLSYIDGAQAHQMVTNIHHKSDVVDYSVCSPTQFANGSLLCGEMGLESELEDRLERGEEEGENDEDEVEDEDGEEKDGDENDHGDDDHWSNDDPDEIILENMVVLAEGYESGGRSLVLDVFKGYIHEDEIRCNLLGGVAVEDFFRDLRDKYERLEMVPIHGAMFENVAEIYDDEMSVDGYMGNRRKQSNTRGFIGSMGGLVKLTGRKWRWRLSRRVGGGGRRNTTLKRSRLSWSVALVVVE</sequence>
<evidence type="ECO:0000256" key="1">
    <source>
        <dbReference type="SAM" id="MobiDB-lite"/>
    </source>
</evidence>
<dbReference type="AlphaFoldDB" id="A0A6A6A379"/>
<name>A0A6A6A379_9PLEO</name>
<keyword evidence="3" id="KW-1185">Reference proteome</keyword>
<gene>
    <name evidence="2" type="ORF">P153DRAFT_399115</name>
</gene>
<organism evidence="2 3">
    <name type="scientific">Dothidotthia symphoricarpi CBS 119687</name>
    <dbReference type="NCBI Taxonomy" id="1392245"/>
    <lineage>
        <taxon>Eukaryota</taxon>
        <taxon>Fungi</taxon>
        <taxon>Dikarya</taxon>
        <taxon>Ascomycota</taxon>
        <taxon>Pezizomycotina</taxon>
        <taxon>Dothideomycetes</taxon>
        <taxon>Pleosporomycetidae</taxon>
        <taxon>Pleosporales</taxon>
        <taxon>Dothidotthiaceae</taxon>
        <taxon>Dothidotthia</taxon>
    </lineage>
</organism>
<proteinExistence type="predicted"/>
<evidence type="ECO:0000313" key="2">
    <source>
        <dbReference type="EMBL" id="KAF2126329.1"/>
    </source>
</evidence>
<dbReference type="Proteomes" id="UP000799771">
    <property type="component" value="Unassembled WGS sequence"/>
</dbReference>
<dbReference type="RefSeq" id="XP_033520721.1">
    <property type="nucleotide sequence ID" value="XM_033671699.1"/>
</dbReference>
<evidence type="ECO:0000313" key="3">
    <source>
        <dbReference type="Proteomes" id="UP000799771"/>
    </source>
</evidence>
<feature type="compositionally biased region" description="Acidic residues" evidence="1">
    <location>
        <begin position="121"/>
        <end position="148"/>
    </location>
</feature>
<protein>
    <submittedName>
        <fullName evidence="2">Uncharacterized protein</fullName>
    </submittedName>
</protein>
<dbReference type="EMBL" id="ML977513">
    <property type="protein sequence ID" value="KAF2126329.1"/>
    <property type="molecule type" value="Genomic_DNA"/>
</dbReference>
<feature type="region of interest" description="Disordered" evidence="1">
    <location>
        <begin position="114"/>
        <end position="157"/>
    </location>
</feature>
<accession>A0A6A6A379</accession>
<reference evidence="2" key="1">
    <citation type="journal article" date="2020" name="Stud. Mycol.">
        <title>101 Dothideomycetes genomes: a test case for predicting lifestyles and emergence of pathogens.</title>
        <authorList>
            <person name="Haridas S."/>
            <person name="Albert R."/>
            <person name="Binder M."/>
            <person name="Bloem J."/>
            <person name="Labutti K."/>
            <person name="Salamov A."/>
            <person name="Andreopoulos B."/>
            <person name="Baker S."/>
            <person name="Barry K."/>
            <person name="Bills G."/>
            <person name="Bluhm B."/>
            <person name="Cannon C."/>
            <person name="Castanera R."/>
            <person name="Culley D."/>
            <person name="Daum C."/>
            <person name="Ezra D."/>
            <person name="Gonzalez J."/>
            <person name="Henrissat B."/>
            <person name="Kuo A."/>
            <person name="Liang C."/>
            <person name="Lipzen A."/>
            <person name="Lutzoni F."/>
            <person name="Magnuson J."/>
            <person name="Mondo S."/>
            <person name="Nolan M."/>
            <person name="Ohm R."/>
            <person name="Pangilinan J."/>
            <person name="Park H.-J."/>
            <person name="Ramirez L."/>
            <person name="Alfaro M."/>
            <person name="Sun H."/>
            <person name="Tritt A."/>
            <person name="Yoshinaga Y."/>
            <person name="Zwiers L.-H."/>
            <person name="Turgeon B."/>
            <person name="Goodwin S."/>
            <person name="Spatafora J."/>
            <person name="Crous P."/>
            <person name="Grigoriev I."/>
        </authorList>
    </citation>
    <scope>NUCLEOTIDE SEQUENCE</scope>
    <source>
        <strain evidence="2">CBS 119687</strain>
    </source>
</reference>
<dbReference type="OrthoDB" id="5343383at2759"/>